<reference evidence="2" key="1">
    <citation type="submission" date="2019-10" db="EMBL/GenBank/DDBJ databases">
        <title>Draft genome sequence of Panacibacter sp. KCS-6.</title>
        <authorList>
            <person name="Yim K.J."/>
        </authorList>
    </citation>
    <scope>NUCLEOTIDE SEQUENCE</scope>
    <source>
        <strain evidence="2">KCS-6</strain>
    </source>
</reference>
<accession>A0A8J8FCU1</accession>
<sequence length="163" mass="19487">MYLQQLYRHNKWMFVALIVFMMGQLLNNLRQDIAISPLYSYGMYSEKMYPQSNYTVCKIVVNGKTLQAKDFTPQQWDNITLPILRYSQQQVWNKQLWQQDIHRLMPFADSNRFTNNLYLQDFEAWYKTYLAHQLSQPINSLRATLIATPIKQITNSPYNHHSD</sequence>
<comment type="caution">
    <text evidence="2">The sequence shown here is derived from an EMBL/GenBank/DDBJ whole genome shotgun (WGS) entry which is preliminary data.</text>
</comment>
<keyword evidence="3" id="KW-1185">Reference proteome</keyword>
<keyword evidence="1" id="KW-0812">Transmembrane</keyword>
<evidence type="ECO:0000313" key="3">
    <source>
        <dbReference type="Proteomes" id="UP000598971"/>
    </source>
</evidence>
<dbReference type="Proteomes" id="UP000598971">
    <property type="component" value="Unassembled WGS sequence"/>
</dbReference>
<proteinExistence type="predicted"/>
<protein>
    <submittedName>
        <fullName evidence="2">Uncharacterized protein</fullName>
    </submittedName>
</protein>
<name>A0A8J8FCU1_9BACT</name>
<organism evidence="2 3">
    <name type="scientific">Limnovirga soli</name>
    <dbReference type="NCBI Taxonomy" id="2656915"/>
    <lineage>
        <taxon>Bacteria</taxon>
        <taxon>Pseudomonadati</taxon>
        <taxon>Bacteroidota</taxon>
        <taxon>Chitinophagia</taxon>
        <taxon>Chitinophagales</taxon>
        <taxon>Chitinophagaceae</taxon>
        <taxon>Limnovirga</taxon>
    </lineage>
</organism>
<dbReference type="EMBL" id="WHPF01000002">
    <property type="protein sequence ID" value="NNV54218.1"/>
    <property type="molecule type" value="Genomic_DNA"/>
</dbReference>
<keyword evidence="1" id="KW-1133">Transmembrane helix</keyword>
<evidence type="ECO:0000256" key="1">
    <source>
        <dbReference type="SAM" id="Phobius"/>
    </source>
</evidence>
<dbReference type="AlphaFoldDB" id="A0A8J8FCU1"/>
<keyword evidence="1" id="KW-0472">Membrane</keyword>
<dbReference type="RefSeq" id="WP_171606148.1">
    <property type="nucleotide sequence ID" value="NZ_WHPF01000002.1"/>
</dbReference>
<feature type="transmembrane region" description="Helical" evidence="1">
    <location>
        <begin position="12"/>
        <end position="29"/>
    </location>
</feature>
<gene>
    <name evidence="2" type="ORF">GD597_02015</name>
</gene>
<evidence type="ECO:0000313" key="2">
    <source>
        <dbReference type="EMBL" id="NNV54218.1"/>
    </source>
</evidence>